<evidence type="ECO:0000313" key="2">
    <source>
        <dbReference type="Proteomes" id="UP001370758"/>
    </source>
</evidence>
<dbReference type="AlphaFoldDB" id="A0AAV9WH54"/>
<name>A0AAV9WH54_9PEZI</name>
<gene>
    <name evidence="1" type="ORF">TWF481_003622</name>
</gene>
<proteinExistence type="predicted"/>
<evidence type="ECO:0000313" key="1">
    <source>
        <dbReference type="EMBL" id="KAK6508856.1"/>
    </source>
</evidence>
<protein>
    <submittedName>
        <fullName evidence="1">Uncharacterized protein</fullName>
    </submittedName>
</protein>
<sequence length="683" mass="76462">MTNFDTPYFTTSNAYQDSNSGVNREGVVAYRTTAGDLALFDLSNTSSSSVLLLTETWEFTTQPLDEYNRSGGGVGVIGGIKERISTGWWTAESLKNKAGIGLRKFEVNVHSDFGGEVLFVELAWMAGEKDTSPYDVVALLAAAHTPLPQESAATWHPIIARTKSLGLVLSLKSENFGQPIAALSMPLNRFPYAEYVLNSYYIAGIVPITRQFAFLRYARDDIDTVCSMEGERREGYGSQLFWGLPGYLPSVAVVDLKEMGLTEFCTKPSLIFANNLDIHVQVDRVGELVFVTTGAGVTAFDVRRMSQYGEVTVVKSLWWRQKDAMTIFIPSDEDLDKEEVRRVGSWREGMWARDAAKSGTGKKLIAPSVPRIWKSFLPGQTFGGGGGDEEMFTLVRGYNHVVRLGGGEIPFEQTRLEVPAWQGPEFLVAWEIPLRREGLEKYSPRMLNRRAGYQDPDDDHEPACYYKGEPGFSCYENPEGIYPNKIMQLQTAMTTNLAGVLRCFEPHLVLSIQMPAMFFAKRDTHRAKPRWLAIKDHEIAVEGDEYREIVGPVEKGRWKPERQPGGILKLQKRQERVLLRVDRDIAVPCERPYPRTVRFGKRRSGLMSMFWGKGEALQVPTEKAPAAMNEHASEILPNGNIHHVKVGDSGNYIAYAINVSPTPTYDHNKYVGPSGTLVIVRYN</sequence>
<organism evidence="1 2">
    <name type="scientific">Arthrobotrys musiformis</name>
    <dbReference type="NCBI Taxonomy" id="47236"/>
    <lineage>
        <taxon>Eukaryota</taxon>
        <taxon>Fungi</taxon>
        <taxon>Dikarya</taxon>
        <taxon>Ascomycota</taxon>
        <taxon>Pezizomycotina</taxon>
        <taxon>Orbiliomycetes</taxon>
        <taxon>Orbiliales</taxon>
        <taxon>Orbiliaceae</taxon>
        <taxon>Arthrobotrys</taxon>
    </lineage>
</organism>
<comment type="caution">
    <text evidence="1">The sequence shown here is derived from an EMBL/GenBank/DDBJ whole genome shotgun (WGS) entry which is preliminary data.</text>
</comment>
<dbReference type="EMBL" id="JAVHJL010000002">
    <property type="protein sequence ID" value="KAK6508856.1"/>
    <property type="molecule type" value="Genomic_DNA"/>
</dbReference>
<keyword evidence="2" id="KW-1185">Reference proteome</keyword>
<reference evidence="1 2" key="1">
    <citation type="submission" date="2023-08" db="EMBL/GenBank/DDBJ databases">
        <authorList>
            <person name="Palmer J.M."/>
        </authorList>
    </citation>
    <scope>NUCLEOTIDE SEQUENCE [LARGE SCALE GENOMIC DNA]</scope>
    <source>
        <strain evidence="1 2">TWF481</strain>
    </source>
</reference>
<dbReference type="Proteomes" id="UP001370758">
    <property type="component" value="Unassembled WGS sequence"/>
</dbReference>
<accession>A0AAV9WH54</accession>